<dbReference type="InterPro" id="IPR051684">
    <property type="entry name" value="Electron_Trans/Redox"/>
</dbReference>
<dbReference type="InterPro" id="IPR017896">
    <property type="entry name" value="4Fe4S_Fe-S-bd"/>
</dbReference>
<evidence type="ECO:0000256" key="6">
    <source>
        <dbReference type="ARBA" id="ARBA00023014"/>
    </source>
</evidence>
<keyword evidence="6" id="KW-0411">Iron-sulfur</keyword>
<dbReference type="EMBL" id="AGCJ01000076">
    <property type="protein sequence ID" value="EHM38640.1"/>
    <property type="molecule type" value="Genomic_DNA"/>
</dbReference>
<reference evidence="9 10" key="1">
    <citation type="submission" date="2011-08" db="EMBL/GenBank/DDBJ databases">
        <authorList>
            <person name="Weinstock G."/>
            <person name="Sodergren E."/>
            <person name="Clifton S."/>
            <person name="Fulton L."/>
            <person name="Fulton B."/>
            <person name="Courtney L."/>
            <person name="Fronick C."/>
            <person name="Harrison M."/>
            <person name="Strong C."/>
            <person name="Farmer C."/>
            <person name="Delahaunty K."/>
            <person name="Markovic C."/>
            <person name="Hall O."/>
            <person name="Minx P."/>
            <person name="Tomlinson C."/>
            <person name="Mitreva M."/>
            <person name="Hou S."/>
            <person name="Chen J."/>
            <person name="Wollam A."/>
            <person name="Pepin K.H."/>
            <person name="Johnson M."/>
            <person name="Bhonagiri V."/>
            <person name="Zhang X."/>
            <person name="Suruliraj S."/>
            <person name="Warren W."/>
            <person name="Chinwalla A."/>
            <person name="Mardis E.R."/>
            <person name="Wilson R.K."/>
        </authorList>
    </citation>
    <scope>NUCLEOTIDE SEQUENCE [LARGE SCALE GENOMIC DNA]</scope>
    <source>
        <strain evidence="9 10">F0357</strain>
    </source>
</reference>
<feature type="domain" description="4Fe-4S ferredoxin-type" evidence="8">
    <location>
        <begin position="222"/>
        <end position="251"/>
    </location>
</feature>
<proteinExistence type="predicted"/>
<dbReference type="HOGENOM" id="CLU_033147_1_0_9"/>
<dbReference type="GO" id="GO:0051539">
    <property type="term" value="F:4 iron, 4 sulfur cluster binding"/>
    <property type="evidence" value="ECO:0007669"/>
    <property type="project" value="UniProtKB-KW"/>
</dbReference>
<evidence type="ECO:0000313" key="9">
    <source>
        <dbReference type="EMBL" id="EHM38640.1"/>
    </source>
</evidence>
<dbReference type="GO" id="GO:0005886">
    <property type="term" value="C:plasma membrane"/>
    <property type="evidence" value="ECO:0007669"/>
    <property type="project" value="TreeGrafter"/>
</dbReference>
<dbReference type="eggNOG" id="COG0348">
    <property type="taxonomic scope" value="Bacteria"/>
</dbReference>
<feature type="transmembrane region" description="Helical" evidence="7">
    <location>
        <begin position="112"/>
        <end position="131"/>
    </location>
</feature>
<feature type="transmembrane region" description="Helical" evidence="7">
    <location>
        <begin position="21"/>
        <end position="42"/>
    </location>
</feature>
<dbReference type="PANTHER" id="PTHR30176">
    <property type="entry name" value="FERREDOXIN-TYPE PROTEIN NAPH"/>
    <property type="match status" value="1"/>
</dbReference>
<evidence type="ECO:0000313" key="10">
    <source>
        <dbReference type="Proteomes" id="UP000005481"/>
    </source>
</evidence>
<dbReference type="PANTHER" id="PTHR30176:SF3">
    <property type="entry name" value="FERREDOXIN-TYPE PROTEIN NAPH"/>
    <property type="match status" value="1"/>
</dbReference>
<keyword evidence="4" id="KW-0249">Electron transport</keyword>
<keyword evidence="7" id="KW-1133">Transmembrane helix</keyword>
<accession>G9YJC3</accession>
<evidence type="ECO:0000256" key="4">
    <source>
        <dbReference type="ARBA" id="ARBA00022982"/>
    </source>
</evidence>
<dbReference type="Proteomes" id="UP000005481">
    <property type="component" value="Unassembled WGS sequence"/>
</dbReference>
<keyword evidence="10" id="KW-1185">Reference proteome</keyword>
<keyword evidence="1" id="KW-0813">Transport</keyword>
<evidence type="ECO:0000256" key="5">
    <source>
        <dbReference type="ARBA" id="ARBA00023004"/>
    </source>
</evidence>
<keyword evidence="5" id="KW-0408">Iron</keyword>
<dbReference type="RefSeq" id="WP_006790737.1">
    <property type="nucleotide sequence ID" value="NZ_JH417605.1"/>
</dbReference>
<evidence type="ECO:0000256" key="3">
    <source>
        <dbReference type="ARBA" id="ARBA00022723"/>
    </source>
</evidence>
<evidence type="ECO:0000259" key="8">
    <source>
        <dbReference type="PROSITE" id="PS51379"/>
    </source>
</evidence>
<gene>
    <name evidence="9" type="ORF">HMPREF0080_01772</name>
</gene>
<dbReference type="GO" id="GO:0046872">
    <property type="term" value="F:metal ion binding"/>
    <property type="evidence" value="ECO:0007669"/>
    <property type="project" value="UniProtKB-KW"/>
</dbReference>
<feature type="transmembrane region" description="Helical" evidence="7">
    <location>
        <begin position="62"/>
        <end position="91"/>
    </location>
</feature>
<dbReference type="AlphaFoldDB" id="G9YJC3"/>
<keyword evidence="7" id="KW-0812">Transmembrane</keyword>
<evidence type="ECO:0000256" key="1">
    <source>
        <dbReference type="ARBA" id="ARBA00022448"/>
    </source>
</evidence>
<dbReference type="PROSITE" id="PS51379">
    <property type="entry name" value="4FE4S_FER_2"/>
    <property type="match status" value="1"/>
</dbReference>
<dbReference type="PATRIC" id="fig|861450.3.peg.1637"/>
<evidence type="ECO:0000256" key="2">
    <source>
        <dbReference type="ARBA" id="ARBA00022485"/>
    </source>
</evidence>
<dbReference type="Pfam" id="PF12801">
    <property type="entry name" value="Fer4_5"/>
    <property type="match status" value="2"/>
</dbReference>
<name>G9YJC3_9FIRM</name>
<feature type="transmembrane region" description="Helical" evidence="7">
    <location>
        <begin position="159"/>
        <end position="183"/>
    </location>
</feature>
<protein>
    <submittedName>
        <fullName evidence="9">4Fe-4S binding domain protein</fullName>
    </submittedName>
</protein>
<keyword evidence="2" id="KW-0004">4Fe-4S</keyword>
<dbReference type="OrthoDB" id="9806398at2"/>
<dbReference type="STRING" id="861450.HMPREF0080_01772"/>
<sequence>MSNNAKTKEFYLPKLRRLVQLVFLAVMGKWIYYGIFRCPFIVPFVNCERCPVITCWGRITAYFFGFWLFIPLLAVFLGRAFCGWLCPSGFVNQLLGKLAVTKLKVRNKYMRLAQIGMVLTVFIGLWVYFAYDNPRVMIPIRTSDEYFNAVIMSVRFSDWYWAVRTVIVVSLIAASLIIANFWCRFVCPVGGAMELVRKISLFRVYKTAACDNCDACLRKCEMGTRPDEMNCTNCGDCLNVCHADAIKFGRKGKNDDRQ</sequence>
<evidence type="ECO:0000256" key="7">
    <source>
        <dbReference type="SAM" id="Phobius"/>
    </source>
</evidence>
<dbReference type="SUPFAM" id="SSF54862">
    <property type="entry name" value="4Fe-4S ferredoxins"/>
    <property type="match status" value="1"/>
</dbReference>
<keyword evidence="3" id="KW-0479">Metal-binding</keyword>
<keyword evidence="7" id="KW-0472">Membrane</keyword>
<comment type="caution">
    <text evidence="9">The sequence shown here is derived from an EMBL/GenBank/DDBJ whole genome shotgun (WGS) entry which is preliminary data.</text>
</comment>
<organism evidence="9 10">
    <name type="scientific">Anaeroglobus geminatus F0357</name>
    <dbReference type="NCBI Taxonomy" id="861450"/>
    <lineage>
        <taxon>Bacteria</taxon>
        <taxon>Bacillati</taxon>
        <taxon>Bacillota</taxon>
        <taxon>Negativicutes</taxon>
        <taxon>Veillonellales</taxon>
        <taxon>Veillonellaceae</taxon>
        <taxon>Anaeroglobus</taxon>
    </lineage>
</organism>